<keyword evidence="2" id="KW-1185">Reference proteome</keyword>
<comment type="caution">
    <text evidence="1">The sequence shown here is derived from an EMBL/GenBank/DDBJ whole genome shotgun (WGS) entry which is preliminary data.</text>
</comment>
<name>A0AAP0NR27_9MAGN</name>
<organism evidence="1 2">
    <name type="scientific">Stephania cephalantha</name>
    <dbReference type="NCBI Taxonomy" id="152367"/>
    <lineage>
        <taxon>Eukaryota</taxon>
        <taxon>Viridiplantae</taxon>
        <taxon>Streptophyta</taxon>
        <taxon>Embryophyta</taxon>
        <taxon>Tracheophyta</taxon>
        <taxon>Spermatophyta</taxon>
        <taxon>Magnoliopsida</taxon>
        <taxon>Ranunculales</taxon>
        <taxon>Menispermaceae</taxon>
        <taxon>Menispermoideae</taxon>
        <taxon>Cissampelideae</taxon>
        <taxon>Stephania</taxon>
    </lineage>
</organism>
<dbReference type="EMBL" id="JBBNAG010000008">
    <property type="protein sequence ID" value="KAK9113216.1"/>
    <property type="molecule type" value="Genomic_DNA"/>
</dbReference>
<proteinExistence type="predicted"/>
<dbReference type="AlphaFoldDB" id="A0AAP0NR27"/>
<evidence type="ECO:0000313" key="1">
    <source>
        <dbReference type="EMBL" id="KAK9113216.1"/>
    </source>
</evidence>
<accession>A0AAP0NR27</accession>
<evidence type="ECO:0000313" key="2">
    <source>
        <dbReference type="Proteomes" id="UP001419268"/>
    </source>
</evidence>
<sequence length="222" mass="24386">MDKYRMIRTMDLSKTVKSVSFVAATKISDSIMAETEAKGFSGLVTGFYKGLTNLAMEPKMLSSAVWNGIGSERTIELCRVLSADKLYLEGYLQSMLDTAYKEGNVEVRVAGDQVSKSTGSSLTALGEQMTVLFLILVLKKKILGIISAFRRRGPSSADSESKHSLKEQMLENVKWKIYRFVLSSGASYANGLFCKHISNYLARRVASGVLLALLNDGAEQTK</sequence>
<reference evidence="1 2" key="1">
    <citation type="submission" date="2024-01" db="EMBL/GenBank/DDBJ databases">
        <title>Genome assemblies of Stephania.</title>
        <authorList>
            <person name="Yang L."/>
        </authorList>
    </citation>
    <scope>NUCLEOTIDE SEQUENCE [LARGE SCALE GENOMIC DNA]</scope>
    <source>
        <strain evidence="1">JXDWG</strain>
        <tissue evidence="1">Leaf</tissue>
    </source>
</reference>
<protein>
    <submittedName>
        <fullName evidence="1">Uncharacterized protein</fullName>
    </submittedName>
</protein>
<dbReference type="Proteomes" id="UP001419268">
    <property type="component" value="Unassembled WGS sequence"/>
</dbReference>
<gene>
    <name evidence="1" type="ORF">Scep_020735</name>
</gene>